<dbReference type="RefSeq" id="WP_013102916.1">
    <property type="nucleotide sequence ID" value="NC_014136.1"/>
</dbReference>
<dbReference type="AlphaFoldDB" id="D5T221"/>
<dbReference type="Proteomes" id="UP000002362">
    <property type="component" value="Chromosome"/>
</dbReference>
<reference evidence="1 2" key="1">
    <citation type="journal article" date="2010" name="J. Bacteriol.">
        <title>Complete genome sequence analysis of Leuconostoc kimchii IMSNU 11154.</title>
        <authorList>
            <person name="Oh H.M."/>
            <person name="Cho Y.J."/>
            <person name="Kim B.K."/>
            <person name="Roe J.H."/>
            <person name="Kang S.O."/>
            <person name="Nahm B.H."/>
            <person name="Jeong G."/>
            <person name="Han H.U."/>
            <person name="Chun J."/>
        </authorList>
    </citation>
    <scope>NUCLEOTIDE SEQUENCE [LARGE SCALE GENOMIC DNA]</scope>
    <source>
        <strain evidence="2">IMSNU 11154 / KCTC 2386 / IH25</strain>
    </source>
</reference>
<dbReference type="eggNOG" id="ENOG502ZWH2">
    <property type="taxonomic scope" value="Bacteria"/>
</dbReference>
<accession>D5T221</accession>
<dbReference type="PATRIC" id="fig|762051.18.peg.786"/>
<name>D5T221_LEUKI</name>
<dbReference type="HOGENOM" id="CLU_2343320_0_0_9"/>
<dbReference type="EMBL" id="CP001758">
    <property type="protein sequence ID" value="ADG40320.1"/>
    <property type="molecule type" value="Genomic_DNA"/>
</dbReference>
<evidence type="ECO:0000313" key="1">
    <source>
        <dbReference type="EMBL" id="ADG40320.1"/>
    </source>
</evidence>
<dbReference type="KEGG" id="lki:LKI_03890"/>
<gene>
    <name evidence="1" type="ordered locus">LKI_03890</name>
</gene>
<protein>
    <submittedName>
        <fullName evidence="1">Prophage pi3 protein 52</fullName>
    </submittedName>
</protein>
<proteinExistence type="predicted"/>
<organism evidence="1 2">
    <name type="scientific">Leuconostoc kimchii (strain IMSNU 11154 / KCTC 2386 / IH25)</name>
    <dbReference type="NCBI Taxonomy" id="762051"/>
    <lineage>
        <taxon>Bacteria</taxon>
        <taxon>Bacillati</taxon>
        <taxon>Bacillota</taxon>
        <taxon>Bacilli</taxon>
        <taxon>Lactobacillales</taxon>
        <taxon>Lactobacillaceae</taxon>
        <taxon>Leuconostoc</taxon>
    </lineage>
</organism>
<evidence type="ECO:0000313" key="2">
    <source>
        <dbReference type="Proteomes" id="UP000002362"/>
    </source>
</evidence>
<sequence>MAVKVTFVNNDSVYITDDTYISAWKSVDTSDEEPGYYSEGGRVGSRLDGNLLGTSDQIVGLEGLFGSVDWFMLHDDNQPVPKVYKTSAILSLESINI</sequence>
<dbReference type="OrthoDB" id="2244526at2"/>